<evidence type="ECO:0000313" key="2">
    <source>
        <dbReference type="EMBL" id="SVE32806.1"/>
    </source>
</evidence>
<dbReference type="InterPro" id="IPR000866">
    <property type="entry name" value="AhpC/TSA"/>
</dbReference>
<dbReference type="Gene3D" id="3.40.30.10">
    <property type="entry name" value="Glutaredoxin"/>
    <property type="match status" value="1"/>
</dbReference>
<organism evidence="2">
    <name type="scientific">marine metagenome</name>
    <dbReference type="NCBI Taxonomy" id="408172"/>
    <lineage>
        <taxon>unclassified sequences</taxon>
        <taxon>metagenomes</taxon>
        <taxon>ecological metagenomes</taxon>
    </lineage>
</organism>
<proteinExistence type="predicted"/>
<sequence length="43" mass="4795">MITEGSSAPDFSLSDQDGVQRTLKDFAGKWILLFFYPKDDTPG</sequence>
<name>A0A383CK84_9ZZZZ</name>
<dbReference type="EMBL" id="UINC01209685">
    <property type="protein sequence ID" value="SVE32806.1"/>
    <property type="molecule type" value="Genomic_DNA"/>
</dbReference>
<reference evidence="2" key="1">
    <citation type="submission" date="2018-05" db="EMBL/GenBank/DDBJ databases">
        <authorList>
            <person name="Lanie J.A."/>
            <person name="Ng W.-L."/>
            <person name="Kazmierczak K.M."/>
            <person name="Andrzejewski T.M."/>
            <person name="Davidsen T.M."/>
            <person name="Wayne K.J."/>
            <person name="Tettelin H."/>
            <person name="Glass J.I."/>
            <person name="Rusch D."/>
            <person name="Podicherti R."/>
            <person name="Tsui H.-C.T."/>
            <person name="Winkler M.E."/>
        </authorList>
    </citation>
    <scope>NUCLEOTIDE SEQUENCE</scope>
</reference>
<accession>A0A383CK84</accession>
<dbReference type="GO" id="GO:0016491">
    <property type="term" value="F:oxidoreductase activity"/>
    <property type="evidence" value="ECO:0007669"/>
    <property type="project" value="InterPro"/>
</dbReference>
<dbReference type="GO" id="GO:0016209">
    <property type="term" value="F:antioxidant activity"/>
    <property type="evidence" value="ECO:0007669"/>
    <property type="project" value="InterPro"/>
</dbReference>
<protein>
    <recommendedName>
        <fullName evidence="1">Alkyl hydroperoxide reductase subunit C/ Thiol specific antioxidant domain-containing protein</fullName>
    </recommendedName>
</protein>
<evidence type="ECO:0000259" key="1">
    <source>
        <dbReference type="Pfam" id="PF00578"/>
    </source>
</evidence>
<dbReference type="AlphaFoldDB" id="A0A383CK84"/>
<dbReference type="InterPro" id="IPR036249">
    <property type="entry name" value="Thioredoxin-like_sf"/>
</dbReference>
<dbReference type="Pfam" id="PF00578">
    <property type="entry name" value="AhpC-TSA"/>
    <property type="match status" value="1"/>
</dbReference>
<feature type="domain" description="Alkyl hydroperoxide reductase subunit C/ Thiol specific antioxidant" evidence="1">
    <location>
        <begin position="5"/>
        <end position="43"/>
    </location>
</feature>
<dbReference type="SUPFAM" id="SSF52833">
    <property type="entry name" value="Thioredoxin-like"/>
    <property type="match status" value="1"/>
</dbReference>
<gene>
    <name evidence="2" type="ORF">METZ01_LOCUS485660</name>
</gene>